<evidence type="ECO:0000256" key="6">
    <source>
        <dbReference type="ARBA" id="ARBA00022989"/>
    </source>
</evidence>
<evidence type="ECO:0000256" key="8">
    <source>
        <dbReference type="ARBA" id="ARBA00023136"/>
    </source>
</evidence>
<organism evidence="12 13">
    <name type="scientific">Apatococcus lobatus</name>
    <dbReference type="NCBI Taxonomy" id="904363"/>
    <lineage>
        <taxon>Eukaryota</taxon>
        <taxon>Viridiplantae</taxon>
        <taxon>Chlorophyta</taxon>
        <taxon>core chlorophytes</taxon>
        <taxon>Trebouxiophyceae</taxon>
        <taxon>Chlorellales</taxon>
        <taxon>Chlorellaceae</taxon>
        <taxon>Apatococcus</taxon>
    </lineage>
</organism>
<dbReference type="InterPro" id="IPR026028">
    <property type="entry name" value="V-type_ATPase_116kDa_su_euka"/>
</dbReference>
<evidence type="ECO:0000256" key="10">
    <source>
        <dbReference type="SAM" id="Coils"/>
    </source>
</evidence>
<evidence type="ECO:0000256" key="9">
    <source>
        <dbReference type="RuleBase" id="RU361189"/>
    </source>
</evidence>
<dbReference type="PANTHER" id="PTHR11629">
    <property type="entry name" value="VACUOLAR PROTON ATPASES"/>
    <property type="match status" value="1"/>
</dbReference>
<feature type="transmembrane region" description="Helical" evidence="9">
    <location>
        <begin position="409"/>
        <end position="432"/>
    </location>
</feature>
<dbReference type="PANTHER" id="PTHR11629:SF63">
    <property type="entry name" value="V-TYPE PROTON ATPASE SUBUNIT A"/>
    <property type="match status" value="1"/>
</dbReference>
<proteinExistence type="inferred from homology"/>
<dbReference type="GO" id="GO:0000220">
    <property type="term" value="C:vacuolar proton-transporting V-type ATPase, V0 domain"/>
    <property type="evidence" value="ECO:0007669"/>
    <property type="project" value="InterPro"/>
</dbReference>
<evidence type="ECO:0000313" key="13">
    <source>
        <dbReference type="Proteomes" id="UP001438707"/>
    </source>
</evidence>
<evidence type="ECO:0000256" key="3">
    <source>
        <dbReference type="ARBA" id="ARBA00022448"/>
    </source>
</evidence>
<keyword evidence="8 9" id="KW-0472">Membrane</keyword>
<protein>
    <recommendedName>
        <fullName evidence="9">V-type proton ATPase subunit a</fullName>
    </recommendedName>
</protein>
<keyword evidence="7 9" id="KW-0406">Ion transport</keyword>
<keyword evidence="6 9" id="KW-1133">Transmembrane helix</keyword>
<dbReference type="PIRSF" id="PIRSF001293">
    <property type="entry name" value="ATP6V0A1"/>
    <property type="match status" value="1"/>
</dbReference>
<name>A0AAW1RSP5_9CHLO</name>
<dbReference type="EMBL" id="JALJOS010000007">
    <property type="protein sequence ID" value="KAK9836695.1"/>
    <property type="molecule type" value="Genomic_DNA"/>
</dbReference>
<evidence type="ECO:0000256" key="5">
    <source>
        <dbReference type="ARBA" id="ARBA00022781"/>
    </source>
</evidence>
<gene>
    <name evidence="12" type="ORF">WJX74_006209</name>
</gene>
<dbReference type="Proteomes" id="UP001438707">
    <property type="component" value="Unassembled WGS sequence"/>
</dbReference>
<evidence type="ECO:0000256" key="1">
    <source>
        <dbReference type="ARBA" id="ARBA00004141"/>
    </source>
</evidence>
<feature type="transmembrane region" description="Helical" evidence="9">
    <location>
        <begin position="770"/>
        <end position="792"/>
    </location>
</feature>
<comment type="caution">
    <text evidence="12">The sequence shown here is derived from an EMBL/GenBank/DDBJ whole genome shotgun (WGS) entry which is preliminary data.</text>
</comment>
<dbReference type="InterPro" id="IPR002490">
    <property type="entry name" value="V-ATPase_116kDa_su"/>
</dbReference>
<feature type="region of interest" description="Disordered" evidence="11">
    <location>
        <begin position="682"/>
        <end position="704"/>
    </location>
</feature>
<keyword evidence="13" id="KW-1185">Reference proteome</keyword>
<reference evidence="12 13" key="1">
    <citation type="journal article" date="2024" name="Nat. Commun.">
        <title>Phylogenomics reveals the evolutionary origins of lichenization in chlorophyte algae.</title>
        <authorList>
            <person name="Puginier C."/>
            <person name="Libourel C."/>
            <person name="Otte J."/>
            <person name="Skaloud P."/>
            <person name="Haon M."/>
            <person name="Grisel S."/>
            <person name="Petersen M."/>
            <person name="Berrin J.G."/>
            <person name="Delaux P.M."/>
            <person name="Dal Grande F."/>
            <person name="Keller J."/>
        </authorList>
    </citation>
    <scope>NUCLEOTIDE SEQUENCE [LARGE SCALE GENOMIC DNA]</scope>
    <source>
        <strain evidence="12 13">SAG 2145</strain>
    </source>
</reference>
<feature type="transmembrane region" description="Helical" evidence="9">
    <location>
        <begin position="549"/>
        <end position="566"/>
    </location>
</feature>
<feature type="transmembrane region" description="Helical" evidence="9">
    <location>
        <begin position="587"/>
        <end position="605"/>
    </location>
</feature>
<evidence type="ECO:0000256" key="7">
    <source>
        <dbReference type="ARBA" id="ARBA00023065"/>
    </source>
</evidence>
<accession>A0AAW1RSP5</accession>
<dbReference type="AlphaFoldDB" id="A0AAW1RSP5"/>
<dbReference type="Pfam" id="PF01496">
    <property type="entry name" value="V_ATPase_I"/>
    <property type="match status" value="1"/>
</dbReference>
<feature type="coiled-coil region" evidence="10">
    <location>
        <begin position="90"/>
        <end position="117"/>
    </location>
</feature>
<keyword evidence="3 9" id="KW-0813">Transport</keyword>
<comment type="similarity">
    <text evidence="2 9">Belongs to the V-ATPase 116 kDa subunit family.</text>
</comment>
<dbReference type="GO" id="GO:0046961">
    <property type="term" value="F:proton-transporting ATPase activity, rotational mechanism"/>
    <property type="evidence" value="ECO:0007669"/>
    <property type="project" value="InterPro"/>
</dbReference>
<keyword evidence="4 9" id="KW-0812">Transmembrane</keyword>
<feature type="transmembrane region" description="Helical" evidence="9">
    <location>
        <begin position="644"/>
        <end position="666"/>
    </location>
</feature>
<comment type="function">
    <text evidence="9">Essential component of the vacuolar proton pump (V-ATPase), a multimeric enzyme that catalyzes the translocation of protons across the membranes. Required for assembly and activity of the V-ATPase.</text>
</comment>
<dbReference type="GO" id="GO:0051117">
    <property type="term" value="F:ATPase binding"/>
    <property type="evidence" value="ECO:0007669"/>
    <property type="project" value="TreeGrafter"/>
</dbReference>
<feature type="transmembrane region" description="Helical" evidence="9">
    <location>
        <begin position="452"/>
        <end position="471"/>
    </location>
</feature>
<dbReference type="GO" id="GO:0007035">
    <property type="term" value="P:vacuolar acidification"/>
    <property type="evidence" value="ECO:0007669"/>
    <property type="project" value="TreeGrafter"/>
</dbReference>
<comment type="subcellular location">
    <subcellularLocation>
        <location evidence="1">Membrane</location>
        <topology evidence="1">Multi-pass membrane protein</topology>
    </subcellularLocation>
</comment>
<evidence type="ECO:0000256" key="11">
    <source>
        <dbReference type="SAM" id="MobiDB-lite"/>
    </source>
</evidence>
<evidence type="ECO:0000256" key="2">
    <source>
        <dbReference type="ARBA" id="ARBA00009904"/>
    </source>
</evidence>
<sequence>MDMYRSEEMQLMQLMVPAESAHDTIAGLGEVGLLQFKDLASDKSAFQRTYASQVKRCDEMSRKLRFFTEQVSKTGMTTSLRLGSETAFEFDQLEARLDELESELMQVNANSERLQKSHSELLELQLVLERAGSFFTDAQSRASTSTLRSGGNDGISTMDAPLLNAEAPPSEPKTVRLGFVAGVIQQDKLMPFERLLFRATRGNMFLKNVPVGAVVDPGTAEKVEKAVFVVFFAGERARTKILKICEAFGANRYPFPEEGTRQRQMNAEVTARLRELQTTIEAGERHRESVLQSIAANLEGWTREVKRETAVYHTLNKLSMDVTRKVLVAEAWVPTNAKARVQEALQSAAQRSSASVETIFQPLVTYEQPPTYFQTNKYTVCFQEIVDSYGIARYREANPAVFTIVTFPFLFAVMFGDFGHGMFMLLFAGYLVLAENKLGKMQLNEIIDMMFAGRYCILLMSFFSIYTGLLYNEAFSIPMTIFGKSRWACPTDPKNQDRAAFHFNNDLCPEAFSEGLQMTTTHPYPLGIDPAWHGTRTELTYLNSVKMKLSIILGVAQMNLGIILSLTNQRFFRDSLSTLCEFIPQMIFLNALFGYLSLLIIAKWVNGSTADLYHIMIYMFLSPGNVDCSGGCPENVMYTGQGPIQVLLLLVALIAVPCMLLPKPLILRKRFLKRQAETNDYNRVSPRDDGDEENDNQALRMGGSSHDHHEEEFDFGEVMVHQMIHTIEFVLGAVSNTASYLRLWALSLAHSQLSAVFYDRVIMAGTSANSIGALFIGYSVFICATLGVLMVMESLSAFLHALRLHWVEFQNKFYHGDGYKFAPFSFAAVDKEEL</sequence>
<keyword evidence="10" id="KW-0175">Coiled coil</keyword>
<evidence type="ECO:0000256" key="4">
    <source>
        <dbReference type="ARBA" id="ARBA00022692"/>
    </source>
</evidence>
<evidence type="ECO:0000313" key="12">
    <source>
        <dbReference type="EMBL" id="KAK9836695.1"/>
    </source>
</evidence>
<keyword evidence="5 9" id="KW-0375">Hydrogen ion transport</keyword>